<accession>A6G8G8</accession>
<dbReference type="eggNOG" id="COG3656">
    <property type="taxonomic scope" value="Bacteria"/>
</dbReference>
<dbReference type="InterPro" id="IPR014469">
    <property type="entry name" value="DUF2271"/>
</dbReference>
<sequence>MVGAAVLCLVACEDPGGLRIEDPEAPSDAGPQWGSDELGEEGNLPDTGLPETEGSGSDEEGGEANPTFVEPGATWRYETGAAASPEWMSPAFDDSAWSEGPAPLGALLQVATPIPAGPARFRTRFEVEDPGAVSGLNLRLRRDDGAVVWLNGTEVFRTNVPASPSLLEPSVYSLSETILYDAFHYYHAFPDPALLVPGTNTLAVAIHGYEALDPDSVLDALLRAHDPSAPPEVLTCRVRTTSYGGKYGPRHVGAIWIEDAQGVFVRSLEVWGDVRREHLVTWVSASAENDVDAITYATRRVHGTHQATWDLLRADGTPATPGLYRLRAEITEVNSNGNAAPGPTMAIDFELGAGPTLITELSAGDPARFTDILLYSP</sequence>
<dbReference type="Gene3D" id="2.60.40.4070">
    <property type="match status" value="1"/>
</dbReference>
<dbReference type="Gene3D" id="2.60.120.260">
    <property type="entry name" value="Galactose-binding domain-like"/>
    <property type="match status" value="1"/>
</dbReference>
<gene>
    <name evidence="2" type="ORF">PPSIR1_01587</name>
</gene>
<dbReference type="SUPFAM" id="SSF49785">
    <property type="entry name" value="Galactose-binding domain-like"/>
    <property type="match status" value="1"/>
</dbReference>
<dbReference type="eggNOG" id="COG1409">
    <property type="taxonomic scope" value="Bacteria"/>
</dbReference>
<evidence type="ECO:0000256" key="1">
    <source>
        <dbReference type="SAM" id="MobiDB-lite"/>
    </source>
</evidence>
<feature type="region of interest" description="Disordered" evidence="1">
    <location>
        <begin position="15"/>
        <end position="71"/>
    </location>
</feature>
<dbReference type="Pfam" id="PF10029">
    <property type="entry name" value="DUF2271"/>
    <property type="match status" value="1"/>
</dbReference>
<evidence type="ECO:0000313" key="2">
    <source>
        <dbReference type="EMBL" id="EDM77878.1"/>
    </source>
</evidence>
<dbReference type="AlphaFoldDB" id="A6G8G8"/>
<dbReference type="InterPro" id="IPR008979">
    <property type="entry name" value="Galactose-bd-like_sf"/>
</dbReference>
<dbReference type="Proteomes" id="UP000005801">
    <property type="component" value="Unassembled WGS sequence"/>
</dbReference>
<keyword evidence="3" id="KW-1185">Reference proteome</keyword>
<comment type="caution">
    <text evidence="2">The sequence shown here is derived from an EMBL/GenBank/DDBJ whole genome shotgun (WGS) entry which is preliminary data.</text>
</comment>
<dbReference type="STRING" id="391625.PPSIR1_01587"/>
<evidence type="ECO:0000313" key="3">
    <source>
        <dbReference type="Proteomes" id="UP000005801"/>
    </source>
</evidence>
<dbReference type="EMBL" id="ABCS01000039">
    <property type="protein sequence ID" value="EDM77878.1"/>
    <property type="molecule type" value="Genomic_DNA"/>
</dbReference>
<proteinExistence type="predicted"/>
<reference evidence="2 3" key="1">
    <citation type="submission" date="2007-06" db="EMBL/GenBank/DDBJ databases">
        <authorList>
            <person name="Shimkets L."/>
            <person name="Ferriera S."/>
            <person name="Johnson J."/>
            <person name="Kravitz S."/>
            <person name="Beeson K."/>
            <person name="Sutton G."/>
            <person name="Rogers Y.-H."/>
            <person name="Friedman R."/>
            <person name="Frazier M."/>
            <person name="Venter J.C."/>
        </authorList>
    </citation>
    <scope>NUCLEOTIDE SEQUENCE [LARGE SCALE GENOMIC DNA]</scope>
    <source>
        <strain evidence="2 3">SIR-1</strain>
    </source>
</reference>
<protein>
    <submittedName>
        <fullName evidence="2">Uncharacterized protein</fullName>
    </submittedName>
</protein>
<organism evidence="2 3">
    <name type="scientific">Plesiocystis pacifica SIR-1</name>
    <dbReference type="NCBI Taxonomy" id="391625"/>
    <lineage>
        <taxon>Bacteria</taxon>
        <taxon>Pseudomonadati</taxon>
        <taxon>Myxococcota</taxon>
        <taxon>Polyangia</taxon>
        <taxon>Nannocystales</taxon>
        <taxon>Nannocystaceae</taxon>
        <taxon>Plesiocystis</taxon>
    </lineage>
</organism>
<name>A6G8G8_9BACT</name>